<dbReference type="Pfam" id="PF04578">
    <property type="entry name" value="DUF594"/>
    <property type="match status" value="1"/>
</dbReference>
<proteinExistence type="predicted"/>
<accession>A0A445AC67</accession>
<sequence>MLGFVLSEKVVRGLAQHNLLNFCMKKRVTRCIGNNFLFMIELYWQRTWEDADAQRLRDNALIDFQNISWSVDVEFGHSLLIWHIATDICYYSRIEESEKDYREASKRISDYMLYLLLMRPLMLPKWINRITHLRNTFREATSILHRNQQPVKDAASASKSLIQMHRQCHQPLQQLRRERASKSLLHEGCRLALQIEDQSFSWEVICNVWIEMLTYAASQCEWEAHGQRLRRGGEFLTHVCLLMAELGLSKQYDIAPKTPSVETRKPK</sequence>
<evidence type="ECO:0000313" key="2">
    <source>
        <dbReference type="Proteomes" id="UP000289738"/>
    </source>
</evidence>
<evidence type="ECO:0008006" key="3">
    <source>
        <dbReference type="Google" id="ProtNLM"/>
    </source>
</evidence>
<dbReference type="EMBL" id="SDMP01000012">
    <property type="protein sequence ID" value="RYR23968.1"/>
    <property type="molecule type" value="Genomic_DNA"/>
</dbReference>
<evidence type="ECO:0000313" key="1">
    <source>
        <dbReference type="EMBL" id="RYR23968.1"/>
    </source>
</evidence>
<protein>
    <recommendedName>
        <fullName evidence="3">DUF4220 domain-containing protein</fullName>
    </recommendedName>
</protein>
<gene>
    <name evidence="1" type="ORF">Ahy_B02g057458</name>
</gene>
<dbReference type="PANTHER" id="PTHR31325">
    <property type="entry name" value="OS01G0798800 PROTEIN-RELATED"/>
    <property type="match status" value="1"/>
</dbReference>
<keyword evidence="2" id="KW-1185">Reference proteome</keyword>
<reference evidence="1 2" key="1">
    <citation type="submission" date="2019-01" db="EMBL/GenBank/DDBJ databases">
        <title>Sequencing of cultivated peanut Arachis hypogaea provides insights into genome evolution and oil improvement.</title>
        <authorList>
            <person name="Chen X."/>
        </authorList>
    </citation>
    <scope>NUCLEOTIDE SEQUENCE [LARGE SCALE GENOMIC DNA]</scope>
    <source>
        <strain evidence="2">cv. Fuhuasheng</strain>
        <tissue evidence="1">Leaves</tissue>
    </source>
</reference>
<dbReference type="Proteomes" id="UP000289738">
    <property type="component" value="Chromosome B02"/>
</dbReference>
<name>A0A445AC67_ARAHY</name>
<comment type="caution">
    <text evidence="1">The sequence shown here is derived from an EMBL/GenBank/DDBJ whole genome shotgun (WGS) entry which is preliminary data.</text>
</comment>
<organism evidence="1 2">
    <name type="scientific">Arachis hypogaea</name>
    <name type="common">Peanut</name>
    <dbReference type="NCBI Taxonomy" id="3818"/>
    <lineage>
        <taxon>Eukaryota</taxon>
        <taxon>Viridiplantae</taxon>
        <taxon>Streptophyta</taxon>
        <taxon>Embryophyta</taxon>
        <taxon>Tracheophyta</taxon>
        <taxon>Spermatophyta</taxon>
        <taxon>Magnoliopsida</taxon>
        <taxon>eudicotyledons</taxon>
        <taxon>Gunneridae</taxon>
        <taxon>Pentapetalae</taxon>
        <taxon>rosids</taxon>
        <taxon>fabids</taxon>
        <taxon>Fabales</taxon>
        <taxon>Fabaceae</taxon>
        <taxon>Papilionoideae</taxon>
        <taxon>50 kb inversion clade</taxon>
        <taxon>dalbergioids sensu lato</taxon>
        <taxon>Dalbergieae</taxon>
        <taxon>Pterocarpus clade</taxon>
        <taxon>Arachis</taxon>
    </lineage>
</organism>
<dbReference type="AlphaFoldDB" id="A0A445AC67"/>
<dbReference type="InterPro" id="IPR007658">
    <property type="entry name" value="DUF594"/>
</dbReference>
<dbReference type="STRING" id="3818.A0A445AC67"/>